<keyword evidence="5" id="KW-1185">Reference proteome</keyword>
<dbReference type="OrthoDB" id="422052at2759"/>
<name>A0A812XR52_SYMPI</name>
<dbReference type="SUPFAM" id="SSF49785">
    <property type="entry name" value="Galactose-binding domain-like"/>
    <property type="match status" value="1"/>
</dbReference>
<evidence type="ECO:0000313" key="4">
    <source>
        <dbReference type="EMBL" id="CAE7749518.1"/>
    </source>
</evidence>
<evidence type="ECO:0000256" key="1">
    <source>
        <dbReference type="ARBA" id="ARBA00022801"/>
    </source>
</evidence>
<keyword evidence="1" id="KW-0378">Hydrolase</keyword>
<dbReference type="Proteomes" id="UP000649617">
    <property type="component" value="Unassembled WGS sequence"/>
</dbReference>
<comment type="caution">
    <text evidence="4">The sequence shown here is derived from an EMBL/GenBank/DDBJ whole genome shotgun (WGS) entry which is preliminary data.</text>
</comment>
<dbReference type="Pfam" id="PF21467">
    <property type="entry name" value="BetaGal_gal-bd"/>
    <property type="match status" value="1"/>
</dbReference>
<dbReference type="GO" id="GO:0016798">
    <property type="term" value="F:hydrolase activity, acting on glycosyl bonds"/>
    <property type="evidence" value="ECO:0007669"/>
    <property type="project" value="UniProtKB-KW"/>
</dbReference>
<feature type="domain" description="Beta-galactosidase galactose-binding" evidence="3">
    <location>
        <begin position="5"/>
        <end position="57"/>
    </location>
</feature>
<dbReference type="Gene3D" id="2.60.120.260">
    <property type="entry name" value="Galactose-binding domain-like"/>
    <property type="match status" value="1"/>
</dbReference>
<dbReference type="AlphaFoldDB" id="A0A812XR52"/>
<organism evidence="4 5">
    <name type="scientific">Symbiodinium pilosum</name>
    <name type="common">Dinoflagellate</name>
    <dbReference type="NCBI Taxonomy" id="2952"/>
    <lineage>
        <taxon>Eukaryota</taxon>
        <taxon>Sar</taxon>
        <taxon>Alveolata</taxon>
        <taxon>Dinophyceae</taxon>
        <taxon>Suessiales</taxon>
        <taxon>Symbiodiniaceae</taxon>
        <taxon>Symbiodinium</taxon>
    </lineage>
</organism>
<evidence type="ECO:0000259" key="3">
    <source>
        <dbReference type="Pfam" id="PF21467"/>
    </source>
</evidence>
<sequence length="110" mass="12268">FFLYSLYVQQPADGYLALKGFTKGFACVNGFNLGRFWEVGPQQSLYIPYPVLRRGRNEVLIFDIDSPELSEAQLPPAPRIVSEAIWSSGVLPRGAKEAAVTVSGLFRNWT</sequence>
<gene>
    <name evidence="4" type="primary">BGAL17</name>
    <name evidence="4" type="ORF">SPIL2461_LOCUS21683</name>
</gene>
<evidence type="ECO:0000313" key="5">
    <source>
        <dbReference type="Proteomes" id="UP000649617"/>
    </source>
</evidence>
<dbReference type="InterPro" id="IPR008979">
    <property type="entry name" value="Galactose-bd-like_sf"/>
</dbReference>
<dbReference type="InterPro" id="IPR048913">
    <property type="entry name" value="BetaGal_gal-bd"/>
</dbReference>
<feature type="non-terminal residue" evidence="4">
    <location>
        <position position="110"/>
    </location>
</feature>
<dbReference type="EMBL" id="CAJNIZ010046479">
    <property type="protein sequence ID" value="CAE7749518.1"/>
    <property type="molecule type" value="Genomic_DNA"/>
</dbReference>
<protein>
    <submittedName>
        <fullName evidence="4">BGAL17 protein</fullName>
    </submittedName>
</protein>
<reference evidence="4" key="1">
    <citation type="submission" date="2021-02" db="EMBL/GenBank/DDBJ databases">
        <authorList>
            <person name="Dougan E. K."/>
            <person name="Rhodes N."/>
            <person name="Thang M."/>
            <person name="Chan C."/>
        </authorList>
    </citation>
    <scope>NUCLEOTIDE SEQUENCE</scope>
</reference>
<keyword evidence="2" id="KW-0326">Glycosidase</keyword>
<evidence type="ECO:0000256" key="2">
    <source>
        <dbReference type="ARBA" id="ARBA00023295"/>
    </source>
</evidence>
<proteinExistence type="predicted"/>
<accession>A0A812XR52</accession>